<protein>
    <submittedName>
        <fullName evidence="2">Uncharacterized protein</fullName>
    </submittedName>
</protein>
<name>E9J0G8_SOLIN</name>
<reference evidence="2" key="1">
    <citation type="journal article" date="2011" name="Proc. Natl. Acad. Sci. U.S.A.">
        <title>The genome of the fire ant Solenopsis invicta.</title>
        <authorList>
            <person name="Wurm Y."/>
            <person name="Wang J."/>
            <person name="Riba-Grognuz O."/>
            <person name="Corona M."/>
            <person name="Nygaard S."/>
            <person name="Hunt B.G."/>
            <person name="Ingram K.K."/>
            <person name="Falquet L."/>
            <person name="Nipitwattanaphon M."/>
            <person name="Gotzek D."/>
            <person name="Dijkstra M.B."/>
            <person name="Oettler J."/>
            <person name="Comtesse F."/>
            <person name="Shih C.J."/>
            <person name="Wu W.J."/>
            <person name="Yang C.C."/>
            <person name="Thomas J."/>
            <person name="Beaudoing E."/>
            <person name="Pradervand S."/>
            <person name="Flegel V."/>
            <person name="Cook E.D."/>
            <person name="Fabbretti R."/>
            <person name="Stockinger H."/>
            <person name="Long L."/>
            <person name="Farmerie W.G."/>
            <person name="Oakey J."/>
            <person name="Boomsma J.J."/>
            <person name="Pamilo P."/>
            <person name="Yi S.V."/>
            <person name="Heinze J."/>
            <person name="Goodisman M.A."/>
            <person name="Farinelli L."/>
            <person name="Harshman K."/>
            <person name="Hulo N."/>
            <person name="Cerutti L."/>
            <person name="Xenarios I."/>
            <person name="Shoemaker D."/>
            <person name="Keller L."/>
        </authorList>
    </citation>
    <scope>NUCLEOTIDE SEQUENCE [LARGE SCALE GENOMIC DNA]</scope>
</reference>
<evidence type="ECO:0000313" key="2">
    <source>
        <dbReference type="EMBL" id="EFZ13686.1"/>
    </source>
</evidence>
<sequence>MIRTCTGYSLQNRKFFTFPLPSYINSTLLEETYSKSVIILNIKRVIFSKQKRLVVNVEKTKVMRCIRGGGRQKKIIWKWKGNEIEKVKKYKYLGYMMMANGGQKKHRGESQKRSGGDERSMANKKEEIRKGLG</sequence>
<dbReference type="AlphaFoldDB" id="E9J0G8"/>
<organism>
    <name type="scientific">Solenopsis invicta</name>
    <name type="common">Red imported fire ant</name>
    <name type="synonym">Solenopsis wagneri</name>
    <dbReference type="NCBI Taxonomy" id="13686"/>
    <lineage>
        <taxon>Eukaryota</taxon>
        <taxon>Metazoa</taxon>
        <taxon>Ecdysozoa</taxon>
        <taxon>Arthropoda</taxon>
        <taxon>Hexapoda</taxon>
        <taxon>Insecta</taxon>
        <taxon>Pterygota</taxon>
        <taxon>Neoptera</taxon>
        <taxon>Endopterygota</taxon>
        <taxon>Hymenoptera</taxon>
        <taxon>Apocrita</taxon>
        <taxon>Aculeata</taxon>
        <taxon>Formicoidea</taxon>
        <taxon>Formicidae</taxon>
        <taxon>Myrmicinae</taxon>
        <taxon>Solenopsis</taxon>
    </lineage>
</organism>
<proteinExistence type="predicted"/>
<accession>E9J0G8</accession>
<feature type="compositionally biased region" description="Basic and acidic residues" evidence="1">
    <location>
        <begin position="108"/>
        <end position="133"/>
    </location>
</feature>
<feature type="non-terminal residue" evidence="2">
    <location>
        <position position="133"/>
    </location>
</feature>
<feature type="region of interest" description="Disordered" evidence="1">
    <location>
        <begin position="102"/>
        <end position="133"/>
    </location>
</feature>
<evidence type="ECO:0000256" key="1">
    <source>
        <dbReference type="SAM" id="MobiDB-lite"/>
    </source>
</evidence>
<dbReference type="EMBL" id="GL767472">
    <property type="protein sequence ID" value="EFZ13686.1"/>
    <property type="molecule type" value="Genomic_DNA"/>
</dbReference>
<dbReference type="HOGENOM" id="CLU_1909276_0_0_1"/>
<gene>
    <name evidence="2" type="ORF">SINV_08152</name>
</gene>